<dbReference type="GO" id="GO:0042742">
    <property type="term" value="P:defense response to bacterium"/>
    <property type="evidence" value="ECO:0007669"/>
    <property type="project" value="UniProtKB-KW"/>
</dbReference>
<evidence type="ECO:0000256" key="3">
    <source>
        <dbReference type="ARBA" id="ARBA00022511"/>
    </source>
</evidence>
<keyword evidence="3" id="KW-1032">Host cell membrane</keyword>
<dbReference type="GO" id="GO:0009253">
    <property type="term" value="P:peptidoglycan catabolic process"/>
    <property type="evidence" value="ECO:0007669"/>
    <property type="project" value="InterPro"/>
</dbReference>
<evidence type="ECO:0000313" key="18">
    <source>
        <dbReference type="Proteomes" id="UP000030926"/>
    </source>
</evidence>
<keyword evidence="10" id="KW-1043">Host membrane</keyword>
<keyword evidence="12" id="KW-1133">Transmembrane helix</keyword>
<keyword evidence="11" id="KW-0735">Signal-anchor</keyword>
<keyword evidence="8 16" id="KW-0378">Hydrolase</keyword>
<proteinExistence type="inferred from homology"/>
<dbReference type="EC" id="3.2.1.17" evidence="16"/>
<dbReference type="InterPro" id="IPR023347">
    <property type="entry name" value="Lysozyme_dom_sf"/>
</dbReference>
<organism evidence="17 18">
    <name type="scientific">Shigella phage pSf-2</name>
    <dbReference type="NCBI Taxonomy" id="1572702"/>
    <lineage>
        <taxon>Viruses</taxon>
        <taxon>Duplodnaviria</taxon>
        <taxon>Heunggongvirae</taxon>
        <taxon>Uroviricota</taxon>
        <taxon>Caudoviricetes</taxon>
        <taxon>Drexlerviridae</taxon>
        <taxon>Tunavirinae</taxon>
        <taxon>Tunavirus</taxon>
        <taxon>Tunavirus PSf2</taxon>
    </lineage>
</organism>
<comment type="similarity">
    <text evidence="16">Belongs to the glycosyl hydrolase 24 family.</text>
</comment>
<accession>A0A0A7NRS1</accession>
<keyword evidence="5" id="KW-1188">Viral release from host cell</keyword>
<dbReference type="InterPro" id="IPR034690">
    <property type="entry name" value="Endolysin_T4_type"/>
</dbReference>
<evidence type="ECO:0000256" key="1">
    <source>
        <dbReference type="ARBA" id="ARBA00000632"/>
    </source>
</evidence>
<keyword evidence="18" id="KW-1185">Reference proteome</keyword>
<evidence type="ECO:0000256" key="5">
    <source>
        <dbReference type="ARBA" id="ARBA00022612"/>
    </source>
</evidence>
<dbReference type="KEGG" id="vg:22807729"/>
<protein>
    <recommendedName>
        <fullName evidence="16">Lysozyme</fullName>
        <ecNumber evidence="16">3.2.1.17</ecNumber>
    </recommendedName>
</protein>
<evidence type="ECO:0000256" key="11">
    <source>
        <dbReference type="ARBA" id="ARBA00022968"/>
    </source>
</evidence>
<keyword evidence="4 16" id="KW-0929">Antimicrobial</keyword>
<keyword evidence="7" id="KW-0812">Transmembrane</keyword>
<evidence type="ECO:0000256" key="12">
    <source>
        <dbReference type="ARBA" id="ARBA00022989"/>
    </source>
</evidence>
<dbReference type="GO" id="GO:0016998">
    <property type="term" value="P:cell wall macromolecule catabolic process"/>
    <property type="evidence" value="ECO:0007669"/>
    <property type="project" value="InterPro"/>
</dbReference>
<keyword evidence="14" id="KW-0578">Host cell lysis by virus</keyword>
<reference evidence="18" key="1">
    <citation type="submission" date="2014-10" db="EMBL/GenBank/DDBJ databases">
        <title>Characterization and complete genome sequence of the Shigella flexneri bacteriophage pSf-2.</title>
        <authorList>
            <person name="Jun J.W."/>
            <person name="Park S.C."/>
        </authorList>
    </citation>
    <scope>NUCLEOTIDE SEQUENCE [LARGE SCALE GENOMIC DNA]</scope>
</reference>
<dbReference type="PANTHER" id="PTHR38107">
    <property type="match status" value="1"/>
</dbReference>
<keyword evidence="13" id="KW-0472">Membrane</keyword>
<evidence type="ECO:0000313" key="17">
    <source>
        <dbReference type="EMBL" id="AIZ95028.1"/>
    </source>
</evidence>
<dbReference type="InterPro" id="IPR002196">
    <property type="entry name" value="Glyco_hydro_24"/>
</dbReference>
<dbReference type="GeneID" id="22807729"/>
<evidence type="ECO:0000256" key="16">
    <source>
        <dbReference type="RuleBase" id="RU003788"/>
    </source>
</evidence>
<dbReference type="OrthoDB" id="18172at10239"/>
<sequence length="162" mass="18232">MSLKNNVIGASIGAALTLTPTLLERIEGVEYEVYYDIAGVPTVCSGITGPDVIPGKKYTKRECDALLIKHIGVAQRYVDKKVNVDIPVTMRASLYSFTFNVGTGAFGSSTMLKLINQGKHREACNQLWRWVYYYNPKTKKREVSRGLKNRRAEEYAYCVKEL</sequence>
<evidence type="ECO:0000256" key="6">
    <source>
        <dbReference type="ARBA" id="ARBA00022638"/>
    </source>
</evidence>
<dbReference type="EMBL" id="KP085586">
    <property type="protein sequence ID" value="AIZ95028.1"/>
    <property type="molecule type" value="Genomic_DNA"/>
</dbReference>
<dbReference type="CDD" id="cd16900">
    <property type="entry name" value="endolysin_R21-like"/>
    <property type="match status" value="1"/>
</dbReference>
<dbReference type="InterPro" id="IPR051018">
    <property type="entry name" value="Bacteriophage_GH24"/>
</dbReference>
<dbReference type="InterPro" id="IPR023346">
    <property type="entry name" value="Lysozyme-like_dom_sf"/>
</dbReference>
<keyword evidence="15 16" id="KW-0326">Glycosidase</keyword>
<dbReference type="PANTHER" id="PTHR38107:SF3">
    <property type="entry name" value="LYSOZYME RRRD-RELATED"/>
    <property type="match status" value="1"/>
</dbReference>
<evidence type="ECO:0000256" key="4">
    <source>
        <dbReference type="ARBA" id="ARBA00022529"/>
    </source>
</evidence>
<name>A0A0A7NRS1_9CAUD</name>
<dbReference type="Proteomes" id="UP000030926">
    <property type="component" value="Segment"/>
</dbReference>
<evidence type="ECO:0000256" key="13">
    <source>
        <dbReference type="ARBA" id="ARBA00023136"/>
    </source>
</evidence>
<dbReference type="GO" id="GO:0031640">
    <property type="term" value="P:killing of cells of another organism"/>
    <property type="evidence" value="ECO:0007669"/>
    <property type="project" value="UniProtKB-KW"/>
</dbReference>
<evidence type="ECO:0000256" key="15">
    <source>
        <dbReference type="ARBA" id="ARBA00023295"/>
    </source>
</evidence>
<dbReference type="SUPFAM" id="SSF53955">
    <property type="entry name" value="Lysozyme-like"/>
    <property type="match status" value="1"/>
</dbReference>
<dbReference type="InterPro" id="IPR043688">
    <property type="entry name" value="SAR_endolysin-like"/>
</dbReference>
<evidence type="ECO:0000256" key="2">
    <source>
        <dbReference type="ARBA" id="ARBA00022445"/>
    </source>
</evidence>
<evidence type="ECO:0000256" key="10">
    <source>
        <dbReference type="ARBA" id="ARBA00022870"/>
    </source>
</evidence>
<dbReference type="Gene3D" id="1.10.530.40">
    <property type="match status" value="1"/>
</dbReference>
<dbReference type="GO" id="GO:0003796">
    <property type="term" value="F:lysozyme activity"/>
    <property type="evidence" value="ECO:0007669"/>
    <property type="project" value="UniProtKB-EC"/>
</dbReference>
<comment type="catalytic activity">
    <reaction evidence="1 16">
        <text>Hydrolysis of (1-&gt;4)-beta-linkages between N-acetylmuramic acid and N-acetyl-D-glucosamine residues in a peptidoglycan and between N-acetyl-D-glucosamine residues in chitodextrins.</text>
        <dbReference type="EC" id="3.2.1.17"/>
    </reaction>
</comment>
<gene>
    <name evidence="17" type="ORF">pSf2_03</name>
</gene>
<evidence type="ECO:0000256" key="14">
    <source>
        <dbReference type="ARBA" id="ARBA00023142"/>
    </source>
</evidence>
<keyword evidence="9" id="KW-0204">Cytolysis</keyword>
<dbReference type="Pfam" id="PF00959">
    <property type="entry name" value="Phage_lysozyme"/>
    <property type="match status" value="1"/>
</dbReference>
<keyword evidence="2" id="KW-1030">Host cell inner membrane</keyword>
<evidence type="ECO:0000256" key="8">
    <source>
        <dbReference type="ARBA" id="ARBA00022801"/>
    </source>
</evidence>
<dbReference type="RefSeq" id="YP_009112941.1">
    <property type="nucleotide sequence ID" value="NC_026010.1"/>
</dbReference>
<dbReference type="HAMAP" id="MF_04110">
    <property type="entry name" value="ENDOLYSIN_T4"/>
    <property type="match status" value="1"/>
</dbReference>
<dbReference type="HAMAP" id="MF_04136">
    <property type="entry name" value="SAR_ENDOLYSIN"/>
    <property type="match status" value="1"/>
</dbReference>
<keyword evidence="6 16" id="KW-0081">Bacteriolytic enzyme</keyword>
<evidence type="ECO:0000256" key="7">
    <source>
        <dbReference type="ARBA" id="ARBA00022692"/>
    </source>
</evidence>
<reference evidence="17 18" key="2">
    <citation type="journal article" date="2016" name="Curr. Microbiol.">
        <title>Isolation and Comparative Genomic Analysis of T1-Like Shigella Bacteriophage pSf-2.</title>
        <authorList>
            <person name="Jun J.W."/>
            <person name="Kim H.J."/>
            <person name="Yun S.K."/>
            <person name="Chai J.Y."/>
            <person name="Lee B.C."/>
            <person name="Park S.C."/>
        </authorList>
    </citation>
    <scope>NUCLEOTIDE SEQUENCE [LARGE SCALE GENOMIC DNA]</scope>
</reference>
<evidence type="ECO:0000256" key="9">
    <source>
        <dbReference type="ARBA" id="ARBA00022852"/>
    </source>
</evidence>